<dbReference type="EMBL" id="VXIS01000171">
    <property type="protein sequence ID" value="KAA8899172.1"/>
    <property type="molecule type" value="Genomic_DNA"/>
</dbReference>
<reference evidence="1 2" key="1">
    <citation type="submission" date="2019-09" db="EMBL/GenBank/DDBJ databases">
        <title>Draft genome of the ectomycorrhizal ascomycete Sphaerosporella brunnea.</title>
        <authorList>
            <consortium name="DOE Joint Genome Institute"/>
            <person name="Benucci G.M."/>
            <person name="Marozzi G."/>
            <person name="Antonielli L."/>
            <person name="Sanchez S."/>
            <person name="Marco P."/>
            <person name="Wang X."/>
            <person name="Falini L.B."/>
            <person name="Barry K."/>
            <person name="Haridas S."/>
            <person name="Lipzen A."/>
            <person name="Labutti K."/>
            <person name="Grigoriev I.V."/>
            <person name="Murat C."/>
            <person name="Martin F."/>
            <person name="Albertini E."/>
            <person name="Donnini D."/>
            <person name="Bonito G."/>
        </authorList>
    </citation>
    <scope>NUCLEOTIDE SEQUENCE [LARGE SCALE GENOMIC DNA]</scope>
    <source>
        <strain evidence="1 2">Sb_GMNB300</strain>
    </source>
</reference>
<protein>
    <submittedName>
        <fullName evidence="1">Uncharacterized protein</fullName>
    </submittedName>
</protein>
<proteinExistence type="predicted"/>
<sequence>MTCIKAETRLPLGSKALLLLWEPASPKGKRNRIKGIRARICAARTNKRNEDTDRVKALWAHPNLRVARESHHSNRCSSLLLLCCSSVAALSIVVSLRHDNADIYTAGTLRRPAVATNDSYAEREIEWGDVIRVTILDEFCCTVRAVAVEKQQSMRRAEDRSK</sequence>
<dbReference type="InParanoid" id="A0A5J5EPX4"/>
<dbReference type="AlphaFoldDB" id="A0A5J5EPX4"/>
<evidence type="ECO:0000313" key="1">
    <source>
        <dbReference type="EMBL" id="KAA8899172.1"/>
    </source>
</evidence>
<keyword evidence="2" id="KW-1185">Reference proteome</keyword>
<name>A0A5J5EPX4_9PEZI</name>
<evidence type="ECO:0000313" key="2">
    <source>
        <dbReference type="Proteomes" id="UP000326924"/>
    </source>
</evidence>
<organism evidence="1 2">
    <name type="scientific">Sphaerosporella brunnea</name>
    <dbReference type="NCBI Taxonomy" id="1250544"/>
    <lineage>
        <taxon>Eukaryota</taxon>
        <taxon>Fungi</taxon>
        <taxon>Dikarya</taxon>
        <taxon>Ascomycota</taxon>
        <taxon>Pezizomycotina</taxon>
        <taxon>Pezizomycetes</taxon>
        <taxon>Pezizales</taxon>
        <taxon>Pyronemataceae</taxon>
        <taxon>Sphaerosporella</taxon>
    </lineage>
</organism>
<dbReference type="Proteomes" id="UP000326924">
    <property type="component" value="Unassembled WGS sequence"/>
</dbReference>
<comment type="caution">
    <text evidence="1">The sequence shown here is derived from an EMBL/GenBank/DDBJ whole genome shotgun (WGS) entry which is preliminary data.</text>
</comment>
<accession>A0A5J5EPX4</accession>
<gene>
    <name evidence="1" type="ORF">FN846DRAFT_186237</name>
</gene>